<sequence length="75" mass="8504">MLIGRYRELKSKGRKFVQHQNHIYSFAIVTFALSGFTAWSMVIQAGGSPWLLVICGSMKLTKEILEFPLEVLAMN</sequence>
<evidence type="ECO:0000313" key="3">
    <source>
        <dbReference type="Proteomes" id="UP001367508"/>
    </source>
</evidence>
<reference evidence="2 3" key="1">
    <citation type="submission" date="2024-01" db="EMBL/GenBank/DDBJ databases">
        <title>The genomes of 5 underutilized Papilionoideae crops provide insights into root nodulation and disease resistanc.</title>
        <authorList>
            <person name="Jiang F."/>
        </authorList>
    </citation>
    <scope>NUCLEOTIDE SEQUENCE [LARGE SCALE GENOMIC DNA]</scope>
    <source>
        <strain evidence="2">LVBAO_FW01</strain>
        <tissue evidence="2">Leaves</tissue>
    </source>
</reference>
<feature type="transmembrane region" description="Helical" evidence="1">
    <location>
        <begin position="21"/>
        <end position="42"/>
    </location>
</feature>
<accession>A0AAN9KPF0</accession>
<keyword evidence="3" id="KW-1185">Reference proteome</keyword>
<dbReference type="Proteomes" id="UP001367508">
    <property type="component" value="Unassembled WGS sequence"/>
</dbReference>
<proteinExistence type="predicted"/>
<name>A0AAN9KPF0_CANGL</name>
<evidence type="ECO:0000256" key="1">
    <source>
        <dbReference type="SAM" id="Phobius"/>
    </source>
</evidence>
<comment type="caution">
    <text evidence="2">The sequence shown here is derived from an EMBL/GenBank/DDBJ whole genome shotgun (WGS) entry which is preliminary data.</text>
</comment>
<keyword evidence="1" id="KW-0472">Membrane</keyword>
<dbReference type="AlphaFoldDB" id="A0AAN9KPF0"/>
<organism evidence="2 3">
    <name type="scientific">Canavalia gladiata</name>
    <name type="common">Sword bean</name>
    <name type="synonym">Dolichos gladiatus</name>
    <dbReference type="NCBI Taxonomy" id="3824"/>
    <lineage>
        <taxon>Eukaryota</taxon>
        <taxon>Viridiplantae</taxon>
        <taxon>Streptophyta</taxon>
        <taxon>Embryophyta</taxon>
        <taxon>Tracheophyta</taxon>
        <taxon>Spermatophyta</taxon>
        <taxon>Magnoliopsida</taxon>
        <taxon>eudicotyledons</taxon>
        <taxon>Gunneridae</taxon>
        <taxon>Pentapetalae</taxon>
        <taxon>rosids</taxon>
        <taxon>fabids</taxon>
        <taxon>Fabales</taxon>
        <taxon>Fabaceae</taxon>
        <taxon>Papilionoideae</taxon>
        <taxon>50 kb inversion clade</taxon>
        <taxon>NPAAA clade</taxon>
        <taxon>indigoferoid/millettioid clade</taxon>
        <taxon>Phaseoleae</taxon>
        <taxon>Canavalia</taxon>
    </lineage>
</organism>
<evidence type="ECO:0000313" key="2">
    <source>
        <dbReference type="EMBL" id="KAK7321014.1"/>
    </source>
</evidence>
<dbReference type="EMBL" id="JAYMYQ010000007">
    <property type="protein sequence ID" value="KAK7321014.1"/>
    <property type="molecule type" value="Genomic_DNA"/>
</dbReference>
<keyword evidence="1" id="KW-1133">Transmembrane helix</keyword>
<protein>
    <submittedName>
        <fullName evidence="2">Uncharacterized protein</fullName>
    </submittedName>
</protein>
<keyword evidence="1" id="KW-0812">Transmembrane</keyword>
<gene>
    <name evidence="2" type="ORF">VNO77_31074</name>
</gene>